<dbReference type="EMBL" id="AMBO01000221">
    <property type="protein sequence ID" value="EKD04542.1"/>
    <property type="molecule type" value="Genomic_DNA"/>
</dbReference>
<keyword evidence="2" id="KW-0677">Repeat</keyword>
<accession>K1VYD0</accession>
<dbReference type="OrthoDB" id="284782at2759"/>
<comment type="similarity">
    <text evidence="3">Belongs to the WD repeat CIA1 family.</text>
</comment>
<feature type="repeat" description="WD" evidence="4">
    <location>
        <begin position="247"/>
        <end position="271"/>
    </location>
</feature>
<comment type="function">
    <text evidence="3">Essential component of the cytosolic iron-sulfur (Fe/S) protein assembly machinery. Required for the maturation of extramitochondrial Fe/S proteins.</text>
</comment>
<dbReference type="HOGENOM" id="CLU_000288_57_8_1"/>
<dbReference type="GO" id="GO:0016226">
    <property type="term" value="P:iron-sulfur cluster assembly"/>
    <property type="evidence" value="ECO:0007669"/>
    <property type="project" value="UniProtKB-UniRule"/>
</dbReference>
<dbReference type="eggNOG" id="KOG0645">
    <property type="taxonomic scope" value="Eukaryota"/>
</dbReference>
<evidence type="ECO:0000313" key="6">
    <source>
        <dbReference type="Proteomes" id="UP000006757"/>
    </source>
</evidence>
<proteinExistence type="inferred from homology"/>
<gene>
    <name evidence="3" type="primary">CIA1</name>
    <name evidence="5" type="ORF">A1Q2_01114</name>
</gene>
<dbReference type="STRING" id="1220162.K1VYD0"/>
<dbReference type="SUPFAM" id="SSF50978">
    <property type="entry name" value="WD40 repeat-like"/>
    <property type="match status" value="1"/>
</dbReference>
<dbReference type="InterPro" id="IPR019775">
    <property type="entry name" value="WD40_repeat_CS"/>
</dbReference>
<feature type="repeat" description="WD" evidence="4">
    <location>
        <begin position="381"/>
        <end position="397"/>
    </location>
</feature>
<dbReference type="Gene3D" id="2.130.10.10">
    <property type="entry name" value="YVTN repeat-like/Quinoprotein amine dehydrogenase"/>
    <property type="match status" value="1"/>
</dbReference>
<dbReference type="SMART" id="SM00320">
    <property type="entry name" value="WD40"/>
    <property type="match status" value="6"/>
</dbReference>
<organism evidence="5 6">
    <name type="scientific">Trichosporon asahii var. asahii (strain CBS 8904)</name>
    <name type="common">Yeast</name>
    <dbReference type="NCBI Taxonomy" id="1220162"/>
    <lineage>
        <taxon>Eukaryota</taxon>
        <taxon>Fungi</taxon>
        <taxon>Dikarya</taxon>
        <taxon>Basidiomycota</taxon>
        <taxon>Agaricomycotina</taxon>
        <taxon>Tremellomycetes</taxon>
        <taxon>Trichosporonales</taxon>
        <taxon>Trichosporonaceae</taxon>
        <taxon>Trichosporon</taxon>
    </lineage>
</organism>
<dbReference type="GO" id="GO:0097361">
    <property type="term" value="C:cytosolic [4Fe-4S] assembly targeting complex"/>
    <property type="evidence" value="ECO:0007669"/>
    <property type="project" value="InterPro"/>
</dbReference>
<reference evidence="5 6" key="1">
    <citation type="journal article" date="2012" name="Eukaryot. Cell">
        <title>Genome sequence of the Trichosporon asahii environmental strain CBS 8904.</title>
        <authorList>
            <person name="Yang R.Y."/>
            <person name="Li H.T."/>
            <person name="Zhu H."/>
            <person name="Zhou G.P."/>
            <person name="Wang M."/>
            <person name="Wang L."/>
        </authorList>
    </citation>
    <scope>NUCLEOTIDE SEQUENCE [LARGE SCALE GENOMIC DNA]</scope>
    <source>
        <strain evidence="5 6">CBS 8904</strain>
    </source>
</reference>
<dbReference type="HAMAP" id="MF_03037">
    <property type="entry name" value="ciao1"/>
    <property type="match status" value="1"/>
</dbReference>
<dbReference type="InterPro" id="IPR015943">
    <property type="entry name" value="WD40/YVTN_repeat-like_dom_sf"/>
</dbReference>
<dbReference type="PROSITE" id="PS50294">
    <property type="entry name" value="WD_REPEATS_REGION"/>
    <property type="match status" value="3"/>
</dbReference>
<evidence type="ECO:0000256" key="3">
    <source>
        <dbReference type="HAMAP-Rule" id="MF_03037"/>
    </source>
</evidence>
<feature type="repeat" description="WD" evidence="4">
    <location>
        <begin position="101"/>
        <end position="133"/>
    </location>
</feature>
<dbReference type="Proteomes" id="UP000006757">
    <property type="component" value="Unassembled WGS sequence"/>
</dbReference>
<dbReference type="FunCoup" id="K1VYD0">
    <property type="interactions" value="167"/>
</dbReference>
<evidence type="ECO:0000313" key="5">
    <source>
        <dbReference type="EMBL" id="EKD04542.1"/>
    </source>
</evidence>
<dbReference type="Pfam" id="PF00400">
    <property type="entry name" value="WD40"/>
    <property type="match status" value="5"/>
</dbReference>
<dbReference type="InParanoid" id="K1VYD0"/>
<dbReference type="PANTHER" id="PTHR19920:SF0">
    <property type="entry name" value="CYTOSOLIC IRON-SULFUR PROTEIN ASSEMBLY PROTEIN CIAO1-RELATED"/>
    <property type="match status" value="1"/>
</dbReference>
<dbReference type="PROSITE" id="PS00678">
    <property type="entry name" value="WD_REPEATS_1"/>
    <property type="match status" value="1"/>
</dbReference>
<comment type="caution">
    <text evidence="5">The sequence shown here is derived from an EMBL/GenBank/DDBJ whole genome shotgun (WGS) entry which is preliminary data.</text>
</comment>
<dbReference type="OMA" id="MPILASC"/>
<dbReference type="CDD" id="cd00200">
    <property type="entry name" value="WD40"/>
    <property type="match status" value="1"/>
</dbReference>
<sequence>MHLRLASHFGRHSRNFLTHHLLTVVSQHIDLLEKERSRLPIIIMRLTEIATLPGHEDAAWGVSFNPQRNLLASCGTDRTIRLYTYTTSSGSPEFQFHTSVPTGHRRTIRAIDWHPTGSTLASASFDSTVCLWEDEDAEGQWECVTTLEGHENECKSVGFSSDGALIASCSRDRSVWVWEVGEELECIAVMMDHSADVKAVAWHPVEEKLKPSAAKKEIPTLLADMRSEVERNEDELEVPPLQEPETVWCLAWSPDGKYLASGGDGGGIRIWRRKPGTSGLSSEFEETLHVGAHAGPVYAIDFLAPTDAMKSAAKDGSVALLASTGGDGRIIVWNASNEDEAECEDVPRLRLEPVAVVRDAHGVSDVNSLKWNKKEGQEGVLASCADDGSVKVWKFEV</sequence>
<feature type="repeat" description="WD" evidence="4">
    <location>
        <begin position="147"/>
        <end position="180"/>
    </location>
</feature>
<evidence type="ECO:0000256" key="1">
    <source>
        <dbReference type="ARBA" id="ARBA00022574"/>
    </source>
</evidence>
<feature type="repeat" description="WD" evidence="4">
    <location>
        <begin position="52"/>
        <end position="93"/>
    </location>
</feature>
<keyword evidence="6" id="KW-1185">Reference proteome</keyword>
<dbReference type="PROSITE" id="PS50082">
    <property type="entry name" value="WD_REPEATS_2"/>
    <property type="match status" value="5"/>
</dbReference>
<dbReference type="InterPro" id="IPR028608">
    <property type="entry name" value="CIAO1/Cia1"/>
</dbReference>
<evidence type="ECO:0000256" key="4">
    <source>
        <dbReference type="PROSITE-ProRule" id="PRU00221"/>
    </source>
</evidence>
<evidence type="ECO:0000256" key="2">
    <source>
        <dbReference type="ARBA" id="ARBA00022737"/>
    </source>
</evidence>
<dbReference type="PANTHER" id="PTHR19920">
    <property type="entry name" value="WD40 PROTEIN CIAO1"/>
    <property type="match status" value="1"/>
</dbReference>
<dbReference type="InterPro" id="IPR001680">
    <property type="entry name" value="WD40_rpt"/>
</dbReference>
<dbReference type="AlphaFoldDB" id="K1VYD0"/>
<protein>
    <recommendedName>
        <fullName evidence="3">Probable cytosolic iron-sulfur protein assembly protein 1</fullName>
    </recommendedName>
</protein>
<dbReference type="InterPro" id="IPR036322">
    <property type="entry name" value="WD40_repeat_dom_sf"/>
</dbReference>
<keyword evidence="1 4" id="KW-0853">WD repeat</keyword>
<name>K1VYD0_TRIAC</name>